<dbReference type="NCBIfam" id="TIGR00090">
    <property type="entry name" value="rsfS_iojap_ybeB"/>
    <property type="match status" value="1"/>
</dbReference>
<accession>A0A2V1IWK6</accession>
<keyword evidence="2" id="KW-0810">Translation regulation</keyword>
<keyword evidence="2" id="KW-0963">Cytoplasm</keyword>
<comment type="subunit">
    <text evidence="2">Interacts with ribosomal protein uL14 (rplN).</text>
</comment>
<evidence type="ECO:0000256" key="2">
    <source>
        <dbReference type="HAMAP-Rule" id="MF_01477"/>
    </source>
</evidence>
<comment type="similarity">
    <text evidence="1 2">Belongs to the Iojap/RsfS family.</text>
</comment>
<comment type="caution">
    <text evidence="3">The sequence shown here is derived from an EMBL/GenBank/DDBJ whole genome shotgun (WGS) entry which is preliminary data.</text>
</comment>
<dbReference type="InterPro" id="IPR043519">
    <property type="entry name" value="NT_sf"/>
</dbReference>
<evidence type="ECO:0000313" key="3">
    <source>
        <dbReference type="EMBL" id="PWB07363.1"/>
    </source>
</evidence>
<keyword evidence="2" id="KW-0678">Repressor</keyword>
<dbReference type="GO" id="GO:0042256">
    <property type="term" value="P:cytosolic ribosome assembly"/>
    <property type="evidence" value="ECO:0007669"/>
    <property type="project" value="UniProtKB-UniRule"/>
</dbReference>
<dbReference type="Gene3D" id="3.30.460.10">
    <property type="entry name" value="Beta Polymerase, domain 2"/>
    <property type="match status" value="1"/>
</dbReference>
<dbReference type="InterPro" id="IPR004394">
    <property type="entry name" value="Iojap/RsfS/C7orf30"/>
</dbReference>
<comment type="function">
    <text evidence="2">Functions as a ribosomal silencing factor. Interacts with ribosomal protein uL14 (rplN), blocking formation of intersubunit bridge B8. Prevents association of the 30S and 50S ribosomal subunits and the formation of functional ribosomes, thus repressing translation.</text>
</comment>
<protein>
    <recommendedName>
        <fullName evidence="2">Ribosomal silencing factor RsfS</fullName>
    </recommendedName>
</protein>
<dbReference type="AlphaFoldDB" id="A0A2V1IWK6"/>
<evidence type="ECO:0000313" key="4">
    <source>
        <dbReference type="Proteomes" id="UP000244925"/>
    </source>
</evidence>
<reference evidence="4" key="1">
    <citation type="submission" date="2018-02" db="EMBL/GenBank/DDBJ databases">
        <authorList>
            <person name="Clavel T."/>
            <person name="Strowig T."/>
        </authorList>
    </citation>
    <scope>NUCLEOTIDE SEQUENCE [LARGE SCALE GENOMIC DNA]</scope>
    <source>
        <strain evidence="4">DSM 100764</strain>
    </source>
</reference>
<dbReference type="PANTHER" id="PTHR21043:SF0">
    <property type="entry name" value="MITOCHONDRIAL ASSEMBLY OF RIBOSOMAL LARGE SUBUNIT PROTEIN 1"/>
    <property type="match status" value="1"/>
</dbReference>
<gene>
    <name evidence="2 3" type="primary">rsfS</name>
    <name evidence="3" type="ORF">C5O25_07365</name>
</gene>
<dbReference type="EMBL" id="PUBV01000013">
    <property type="protein sequence ID" value="PWB07363.1"/>
    <property type="molecule type" value="Genomic_DNA"/>
</dbReference>
<dbReference type="HAMAP" id="MF_01477">
    <property type="entry name" value="Iojap_RsfS"/>
    <property type="match status" value="1"/>
</dbReference>
<dbReference type="PANTHER" id="PTHR21043">
    <property type="entry name" value="IOJAP SUPERFAMILY ORTHOLOG"/>
    <property type="match status" value="1"/>
</dbReference>
<keyword evidence="4" id="KW-1185">Reference proteome</keyword>
<dbReference type="Pfam" id="PF02410">
    <property type="entry name" value="RsfS"/>
    <property type="match status" value="1"/>
</dbReference>
<name>A0A2V1IWK6_9BACT</name>
<dbReference type="GO" id="GO:0005737">
    <property type="term" value="C:cytoplasm"/>
    <property type="evidence" value="ECO:0007669"/>
    <property type="project" value="UniProtKB-SubCell"/>
</dbReference>
<dbReference type="RefSeq" id="WP_107036096.1">
    <property type="nucleotide sequence ID" value="NZ_CAOLHR010000005.1"/>
</dbReference>
<sequence>MTEKADIVGLITEGIQDKKGRRISVIDLSGIESAAASNFIICEGTSTMQVSAIADNIREHLLEKAGIKPYNYDGYQNSQWIVIDYGDTLVHVFIREMREHYNLEELWSDAPLTEIADLD</sequence>
<evidence type="ECO:0000256" key="1">
    <source>
        <dbReference type="ARBA" id="ARBA00010574"/>
    </source>
</evidence>
<dbReference type="GO" id="GO:0017148">
    <property type="term" value="P:negative regulation of translation"/>
    <property type="evidence" value="ECO:0007669"/>
    <property type="project" value="UniProtKB-UniRule"/>
</dbReference>
<organism evidence="3 4">
    <name type="scientific">Paramuribaculum intestinale</name>
    <dbReference type="NCBI Taxonomy" id="2094151"/>
    <lineage>
        <taxon>Bacteria</taxon>
        <taxon>Pseudomonadati</taxon>
        <taxon>Bacteroidota</taxon>
        <taxon>Bacteroidia</taxon>
        <taxon>Bacteroidales</taxon>
        <taxon>Muribaculaceae</taxon>
        <taxon>Paramuribaculum</taxon>
    </lineage>
</organism>
<dbReference type="GeneID" id="93423142"/>
<dbReference type="GO" id="GO:0090071">
    <property type="term" value="P:negative regulation of ribosome biogenesis"/>
    <property type="evidence" value="ECO:0007669"/>
    <property type="project" value="UniProtKB-UniRule"/>
</dbReference>
<dbReference type="SUPFAM" id="SSF81301">
    <property type="entry name" value="Nucleotidyltransferase"/>
    <property type="match status" value="1"/>
</dbReference>
<comment type="subcellular location">
    <subcellularLocation>
        <location evidence="2">Cytoplasm</location>
    </subcellularLocation>
</comment>
<dbReference type="GO" id="GO:0043023">
    <property type="term" value="F:ribosomal large subunit binding"/>
    <property type="evidence" value="ECO:0007669"/>
    <property type="project" value="TreeGrafter"/>
</dbReference>
<dbReference type="Proteomes" id="UP000244925">
    <property type="component" value="Unassembled WGS sequence"/>
</dbReference>
<proteinExistence type="inferred from homology"/>